<dbReference type="Proteomes" id="UP000789595">
    <property type="component" value="Unassembled WGS sequence"/>
</dbReference>
<evidence type="ECO:0000256" key="3">
    <source>
        <dbReference type="ARBA" id="ARBA00022679"/>
    </source>
</evidence>
<keyword evidence="2" id="KW-0489">Methyltransferase</keyword>
<gene>
    <name evidence="7" type="ORF">PECAL_6P06190</name>
</gene>
<dbReference type="Pfam" id="PF13649">
    <property type="entry name" value="Methyltransf_25"/>
    <property type="match status" value="1"/>
</dbReference>
<feature type="region of interest" description="Disordered" evidence="5">
    <location>
        <begin position="456"/>
        <end position="477"/>
    </location>
</feature>
<dbReference type="SUPFAM" id="SSF53335">
    <property type="entry name" value="S-adenosyl-L-methionine-dependent methyltransferases"/>
    <property type="match status" value="1"/>
</dbReference>
<accession>A0A8J2SS29</accession>
<evidence type="ECO:0000259" key="6">
    <source>
        <dbReference type="Pfam" id="PF13649"/>
    </source>
</evidence>
<proteinExistence type="inferred from homology"/>
<name>A0A8J2SS29_9STRA</name>
<organism evidence="7 8">
    <name type="scientific">Pelagomonas calceolata</name>
    <dbReference type="NCBI Taxonomy" id="35677"/>
    <lineage>
        <taxon>Eukaryota</taxon>
        <taxon>Sar</taxon>
        <taxon>Stramenopiles</taxon>
        <taxon>Ochrophyta</taxon>
        <taxon>Pelagophyceae</taxon>
        <taxon>Pelagomonadales</taxon>
        <taxon>Pelagomonadaceae</taxon>
        <taxon>Pelagomonas</taxon>
    </lineage>
</organism>
<keyword evidence="4" id="KW-0949">S-adenosyl-L-methionine</keyword>
<feature type="compositionally biased region" description="Pro residues" evidence="5">
    <location>
        <begin position="463"/>
        <end position="472"/>
    </location>
</feature>
<keyword evidence="3" id="KW-0808">Transferase</keyword>
<dbReference type="PANTHER" id="PTHR13610:SF11">
    <property type="entry name" value="METHYLTRANSFERASE DOMAIN-CONTAINING PROTEIN"/>
    <property type="match status" value="1"/>
</dbReference>
<dbReference type="InterPro" id="IPR041698">
    <property type="entry name" value="Methyltransf_25"/>
</dbReference>
<dbReference type="InterPro" id="IPR029063">
    <property type="entry name" value="SAM-dependent_MTases_sf"/>
</dbReference>
<dbReference type="Gene3D" id="3.40.50.150">
    <property type="entry name" value="Vaccinia Virus protein VP39"/>
    <property type="match status" value="1"/>
</dbReference>
<evidence type="ECO:0000313" key="8">
    <source>
        <dbReference type="Proteomes" id="UP000789595"/>
    </source>
</evidence>
<sequence length="526" mass="55714">MLAPRKTLWSTPGVGVEAACQLLRLGAQDKVIDVGCGDGRFLLEAAKRGASAVGLEIDAERAEAARANGCVDVRTCNALDEAEWSKAFDDGVTCAFLYLVPRGLRLVAPRLIERSKTKPIRVVTYMAPLPGAKYVEKTTVTPAHQPSAAWPLYAYDLGVATVKVCVVGRDASLVVGAIARYHLLQEDDKAPQPVDEAVVRFPRTRYGVMNVSLHTSGEGPFAGYIVLASERWKDYVTAAHTSDAPLRLLADAGAFNADHARCAVQVDFEYVHGVDVSRPKKGCDERDKDGLPRIVEALREADWASTTPVEAEEPAGPHVAVLGPDALPLYRALCLKLSAAPVDDVHTCTLSTKYYETPLTLSLASTPETEALVYCGPPSSEAAALFANNLKTRLLVVQGYDTAAREWCAARGVELVSEAPAAAAARCRGALEATLWSTVAPPEPAAARVSRELSDHLVNASDSPPPPPPPPGGSGVDAFEAAVDAARATCAESLSDEARRERAADVATKLLGALGVGDESDSDSVT</sequence>
<comment type="caution">
    <text evidence="7">The sequence shown here is derived from an EMBL/GenBank/DDBJ whole genome shotgun (WGS) entry which is preliminary data.</text>
</comment>
<protein>
    <recommendedName>
        <fullName evidence="6">Methyltransferase domain-containing protein</fullName>
    </recommendedName>
</protein>
<dbReference type="InterPro" id="IPR026170">
    <property type="entry name" value="FAM173A/B"/>
</dbReference>
<dbReference type="GO" id="GO:1905706">
    <property type="term" value="P:regulation of mitochondrial ATP synthesis coupled proton transport"/>
    <property type="evidence" value="ECO:0007669"/>
    <property type="project" value="TreeGrafter"/>
</dbReference>
<dbReference type="GO" id="GO:0016279">
    <property type="term" value="F:protein-lysine N-methyltransferase activity"/>
    <property type="evidence" value="ECO:0007669"/>
    <property type="project" value="InterPro"/>
</dbReference>
<evidence type="ECO:0000256" key="1">
    <source>
        <dbReference type="ARBA" id="ARBA00010633"/>
    </source>
</evidence>
<evidence type="ECO:0000256" key="4">
    <source>
        <dbReference type="ARBA" id="ARBA00022691"/>
    </source>
</evidence>
<keyword evidence="8" id="KW-1185">Reference proteome</keyword>
<dbReference type="OrthoDB" id="66144at2759"/>
<comment type="similarity">
    <text evidence="1">Belongs to the ANT/ATPSC lysine N-methyltransferase family.</text>
</comment>
<dbReference type="EMBL" id="CAKKNE010000006">
    <property type="protein sequence ID" value="CAH0379016.1"/>
    <property type="molecule type" value="Genomic_DNA"/>
</dbReference>
<dbReference type="PANTHER" id="PTHR13610">
    <property type="entry name" value="METHYLTRANSFERASE DOMAIN-CONTAINING PROTEIN"/>
    <property type="match status" value="1"/>
</dbReference>
<evidence type="ECO:0000313" key="7">
    <source>
        <dbReference type="EMBL" id="CAH0379016.1"/>
    </source>
</evidence>
<dbReference type="CDD" id="cd02440">
    <property type="entry name" value="AdoMet_MTases"/>
    <property type="match status" value="1"/>
</dbReference>
<evidence type="ECO:0000256" key="2">
    <source>
        <dbReference type="ARBA" id="ARBA00022603"/>
    </source>
</evidence>
<reference evidence="7" key="1">
    <citation type="submission" date="2021-11" db="EMBL/GenBank/DDBJ databases">
        <authorList>
            <consortium name="Genoscope - CEA"/>
            <person name="William W."/>
        </authorList>
    </citation>
    <scope>NUCLEOTIDE SEQUENCE</scope>
</reference>
<evidence type="ECO:0000256" key="5">
    <source>
        <dbReference type="SAM" id="MobiDB-lite"/>
    </source>
</evidence>
<dbReference type="AlphaFoldDB" id="A0A8J2SS29"/>
<dbReference type="GO" id="GO:0032259">
    <property type="term" value="P:methylation"/>
    <property type="evidence" value="ECO:0007669"/>
    <property type="project" value="UniProtKB-KW"/>
</dbReference>
<feature type="domain" description="Methyltransferase" evidence="6">
    <location>
        <begin position="31"/>
        <end position="96"/>
    </location>
</feature>
<dbReference type="GO" id="GO:0005739">
    <property type="term" value="C:mitochondrion"/>
    <property type="evidence" value="ECO:0007669"/>
    <property type="project" value="TreeGrafter"/>
</dbReference>